<dbReference type="EMBL" id="JBBKZS010000047">
    <property type="protein sequence ID" value="MEJ8859983.1"/>
    <property type="molecule type" value="Genomic_DNA"/>
</dbReference>
<sequence length="121" mass="14160">MTNEYYGPSQFARSEINKLLGFVATGKEQDWEFEFAAPSRIQEMLDILENAILGDESRDALALLLIASLEELDSLSELEEQRAIKWFERNKIVRRKMFFYWIQLRRASNPEQVLKLLADDS</sequence>
<reference evidence="1 2" key="1">
    <citation type="submission" date="2024-03" db="EMBL/GenBank/DDBJ databases">
        <title>Novel species of the genus Variovorax.</title>
        <authorList>
            <person name="Liu Q."/>
            <person name="Xin Y.-H."/>
        </authorList>
    </citation>
    <scope>NUCLEOTIDE SEQUENCE [LARGE SCALE GENOMIC DNA]</scope>
    <source>
        <strain evidence="1 2">KACC 18901</strain>
    </source>
</reference>
<gene>
    <name evidence="1" type="ORF">WKW79_35925</name>
</gene>
<protein>
    <submittedName>
        <fullName evidence="1">Uncharacterized protein</fullName>
    </submittedName>
</protein>
<dbReference type="Proteomes" id="UP001367030">
    <property type="component" value="Unassembled WGS sequence"/>
</dbReference>
<organism evidence="1 2">
    <name type="scientific">Variovorax robiniae</name>
    <dbReference type="NCBI Taxonomy" id="1836199"/>
    <lineage>
        <taxon>Bacteria</taxon>
        <taxon>Pseudomonadati</taxon>
        <taxon>Pseudomonadota</taxon>
        <taxon>Betaproteobacteria</taxon>
        <taxon>Burkholderiales</taxon>
        <taxon>Comamonadaceae</taxon>
        <taxon>Variovorax</taxon>
    </lineage>
</organism>
<name>A0ABU8XJC9_9BURK</name>
<proteinExistence type="predicted"/>
<evidence type="ECO:0000313" key="1">
    <source>
        <dbReference type="EMBL" id="MEJ8859983.1"/>
    </source>
</evidence>
<evidence type="ECO:0000313" key="2">
    <source>
        <dbReference type="Proteomes" id="UP001367030"/>
    </source>
</evidence>
<comment type="caution">
    <text evidence="1">The sequence shown here is derived from an EMBL/GenBank/DDBJ whole genome shotgun (WGS) entry which is preliminary data.</text>
</comment>
<dbReference type="RefSeq" id="WP_340340015.1">
    <property type="nucleotide sequence ID" value="NZ_JBBKZS010000047.1"/>
</dbReference>
<accession>A0ABU8XJC9</accession>
<keyword evidence="2" id="KW-1185">Reference proteome</keyword>